<dbReference type="GO" id="GO:1902936">
    <property type="term" value="F:phosphatidylinositol bisphosphate binding"/>
    <property type="evidence" value="ECO:0007669"/>
    <property type="project" value="TreeGrafter"/>
</dbReference>
<dbReference type="SUPFAM" id="SSF52087">
    <property type="entry name" value="CRAL/TRIO domain"/>
    <property type="match status" value="1"/>
</dbReference>
<dbReference type="CDD" id="cd00170">
    <property type="entry name" value="SEC14"/>
    <property type="match status" value="1"/>
</dbReference>
<evidence type="ECO:0000313" key="2">
    <source>
        <dbReference type="EMBL" id="GBP62681.1"/>
    </source>
</evidence>
<evidence type="ECO:0000259" key="1">
    <source>
        <dbReference type="PROSITE" id="PS50191"/>
    </source>
</evidence>
<dbReference type="AlphaFoldDB" id="A0A4C1XFH3"/>
<dbReference type="EMBL" id="BGZK01000846">
    <property type="protein sequence ID" value="GBP62681.1"/>
    <property type="molecule type" value="Genomic_DNA"/>
</dbReference>
<dbReference type="Pfam" id="PF00650">
    <property type="entry name" value="CRAL_TRIO"/>
    <property type="match status" value="1"/>
</dbReference>
<dbReference type="SUPFAM" id="SSF46938">
    <property type="entry name" value="CRAL/TRIO N-terminal domain"/>
    <property type="match status" value="1"/>
</dbReference>
<proteinExistence type="predicted"/>
<organism evidence="2 3">
    <name type="scientific">Eumeta variegata</name>
    <name type="common">Bagworm moth</name>
    <name type="synonym">Eumeta japonica</name>
    <dbReference type="NCBI Taxonomy" id="151549"/>
    <lineage>
        <taxon>Eukaryota</taxon>
        <taxon>Metazoa</taxon>
        <taxon>Ecdysozoa</taxon>
        <taxon>Arthropoda</taxon>
        <taxon>Hexapoda</taxon>
        <taxon>Insecta</taxon>
        <taxon>Pterygota</taxon>
        <taxon>Neoptera</taxon>
        <taxon>Endopterygota</taxon>
        <taxon>Lepidoptera</taxon>
        <taxon>Glossata</taxon>
        <taxon>Ditrysia</taxon>
        <taxon>Tineoidea</taxon>
        <taxon>Psychidae</taxon>
        <taxon>Oiketicinae</taxon>
        <taxon>Eumeta</taxon>
    </lineage>
</organism>
<gene>
    <name evidence="2" type="primary">RLBP1</name>
    <name evidence="2" type="ORF">EVAR_51927_1</name>
</gene>
<sequence length="274" mass="31406">MLCGCVRVCVRACVFAYAPFLLRFLRTKKYSVPQACSMLERYLTIRQLHPQWFHKLDPLDPKIAAVIDAGYLVPLPKRDGEGRRVILSCVGRFDPYAHDSCTMARVHSMIVELLLDEPRSQLCGYTHVNDEAGMQMPHLSLWSLNDVRTMLNCIQNSTPMRHKCTHFVNVPHYGAKFFEFAVSLLSDKLKDRVMFHRNAEELTKHVDASILPKEYGGNVPLKDMIEELKRSLIAHRDDLLALDDMCVDLYALEKNDLTQDIHSTAGSFRKLELD</sequence>
<dbReference type="SMART" id="SM01100">
    <property type="entry name" value="CRAL_TRIO_N"/>
    <property type="match status" value="1"/>
</dbReference>
<dbReference type="PANTHER" id="PTHR10174">
    <property type="entry name" value="ALPHA-TOCOPHEROL TRANSFER PROTEIN-RELATED"/>
    <property type="match status" value="1"/>
</dbReference>
<dbReference type="Gene3D" id="3.40.525.10">
    <property type="entry name" value="CRAL-TRIO lipid binding domain"/>
    <property type="match status" value="1"/>
</dbReference>
<dbReference type="GO" id="GO:0016020">
    <property type="term" value="C:membrane"/>
    <property type="evidence" value="ECO:0007669"/>
    <property type="project" value="TreeGrafter"/>
</dbReference>
<reference evidence="2 3" key="1">
    <citation type="journal article" date="2019" name="Commun. Biol.">
        <title>The bagworm genome reveals a unique fibroin gene that provides high tensile strength.</title>
        <authorList>
            <person name="Kono N."/>
            <person name="Nakamura H."/>
            <person name="Ohtoshi R."/>
            <person name="Tomita M."/>
            <person name="Numata K."/>
            <person name="Arakawa K."/>
        </authorList>
    </citation>
    <scope>NUCLEOTIDE SEQUENCE [LARGE SCALE GENOMIC DNA]</scope>
</reference>
<dbReference type="PRINTS" id="PR00180">
    <property type="entry name" value="CRETINALDHBP"/>
</dbReference>
<dbReference type="InterPro" id="IPR036273">
    <property type="entry name" value="CRAL/TRIO_N_dom_sf"/>
</dbReference>
<dbReference type="Gene3D" id="1.10.8.20">
    <property type="entry name" value="N-terminal domain of phosphatidylinositol transfer protein sec14p"/>
    <property type="match status" value="1"/>
</dbReference>
<dbReference type="SMART" id="SM00516">
    <property type="entry name" value="SEC14"/>
    <property type="match status" value="1"/>
</dbReference>
<protein>
    <submittedName>
        <fullName evidence="2">Retinaldehyde-binding protein 1</fullName>
    </submittedName>
</protein>
<dbReference type="STRING" id="151549.A0A4C1XFH3"/>
<dbReference type="Proteomes" id="UP000299102">
    <property type="component" value="Unassembled WGS sequence"/>
</dbReference>
<feature type="domain" description="CRAL-TRIO" evidence="1">
    <location>
        <begin position="60"/>
        <end position="223"/>
    </location>
</feature>
<accession>A0A4C1XFH3</accession>
<dbReference type="OrthoDB" id="1434354at2759"/>
<dbReference type="Gene3D" id="1.20.5.1200">
    <property type="entry name" value="Alpha-tocopherol transfer"/>
    <property type="match status" value="1"/>
</dbReference>
<dbReference type="PROSITE" id="PS50191">
    <property type="entry name" value="CRAL_TRIO"/>
    <property type="match status" value="1"/>
</dbReference>
<keyword evidence="3" id="KW-1185">Reference proteome</keyword>
<dbReference type="InterPro" id="IPR036865">
    <property type="entry name" value="CRAL-TRIO_dom_sf"/>
</dbReference>
<dbReference type="InterPro" id="IPR001251">
    <property type="entry name" value="CRAL-TRIO_dom"/>
</dbReference>
<name>A0A4C1XFH3_EUMVA</name>
<evidence type="ECO:0000313" key="3">
    <source>
        <dbReference type="Proteomes" id="UP000299102"/>
    </source>
</evidence>
<dbReference type="PANTHER" id="PTHR10174:SF166">
    <property type="entry name" value="LD40136P"/>
    <property type="match status" value="1"/>
</dbReference>
<dbReference type="InterPro" id="IPR011074">
    <property type="entry name" value="CRAL/TRIO_N_dom"/>
</dbReference>
<comment type="caution">
    <text evidence="2">The sequence shown here is derived from an EMBL/GenBank/DDBJ whole genome shotgun (WGS) entry which is preliminary data.</text>
</comment>